<accession>A0A075NXZ2</accession>
<protein>
    <submittedName>
        <fullName evidence="3">XRE family transcriptional regulator</fullName>
    </submittedName>
</protein>
<dbReference type="GeneID" id="78254652"/>
<reference evidence="3 4" key="1">
    <citation type="submission" date="2014-06" db="EMBL/GenBank/DDBJ databases">
        <title>Genomes of Alteromonas australica, a world apart.</title>
        <authorList>
            <person name="Gonzaga A."/>
            <person name="Lopez-Perez M."/>
            <person name="Rodriguez-Valera F."/>
        </authorList>
    </citation>
    <scope>NUCLEOTIDE SEQUENCE [LARGE SCALE GENOMIC DNA]</scope>
    <source>
        <strain evidence="3 4">H 17</strain>
    </source>
</reference>
<evidence type="ECO:0000256" key="1">
    <source>
        <dbReference type="ARBA" id="ARBA00023125"/>
    </source>
</evidence>
<dbReference type="OrthoDB" id="9793869at2"/>
<dbReference type="PROSITE" id="PS50943">
    <property type="entry name" value="HTH_CROC1"/>
    <property type="match status" value="1"/>
</dbReference>
<dbReference type="KEGG" id="aal:EP13_06960"/>
<dbReference type="eggNOG" id="COG3093">
    <property type="taxonomic scope" value="Bacteria"/>
</dbReference>
<dbReference type="InterPro" id="IPR010982">
    <property type="entry name" value="Lambda_DNA-bd_dom_sf"/>
</dbReference>
<sequence>MNMHNPAHPGEILKDLVIDALELTITDVAQHLDVSRKTLSKVLNGKGAITPEMALRLELVFGKPSAAHWLRLQNAFDLWQTRQYQSSLHVSPYNLATV</sequence>
<dbReference type="Pfam" id="PF01381">
    <property type="entry name" value="HTH_3"/>
    <property type="match status" value="1"/>
</dbReference>
<dbReference type="RefSeq" id="WP_044056641.1">
    <property type="nucleotide sequence ID" value="NZ_CAJXAX010000024.1"/>
</dbReference>
<feature type="domain" description="HTH cro/C1-type" evidence="2">
    <location>
        <begin position="23"/>
        <end position="69"/>
    </location>
</feature>
<keyword evidence="1" id="KW-0238">DNA-binding</keyword>
<dbReference type="KEGG" id="aaus:EP12_07085"/>
<name>A0A075NXZ2_9ALTE</name>
<dbReference type="Gene3D" id="1.10.260.40">
    <property type="entry name" value="lambda repressor-like DNA-binding domains"/>
    <property type="match status" value="1"/>
</dbReference>
<organism evidence="3 4">
    <name type="scientific">Alteromonas australica</name>
    <dbReference type="NCBI Taxonomy" id="589873"/>
    <lineage>
        <taxon>Bacteria</taxon>
        <taxon>Pseudomonadati</taxon>
        <taxon>Pseudomonadota</taxon>
        <taxon>Gammaproteobacteria</taxon>
        <taxon>Alteromonadales</taxon>
        <taxon>Alteromonadaceae</taxon>
        <taxon>Alteromonas/Salinimonas group</taxon>
        <taxon>Alteromonas</taxon>
    </lineage>
</organism>
<dbReference type="SMART" id="SM00530">
    <property type="entry name" value="HTH_XRE"/>
    <property type="match status" value="1"/>
</dbReference>
<dbReference type="InterPro" id="IPR013430">
    <property type="entry name" value="Toxin_antidote_HigA"/>
</dbReference>
<dbReference type="CDD" id="cd00093">
    <property type="entry name" value="HTH_XRE"/>
    <property type="match status" value="1"/>
</dbReference>
<dbReference type="SUPFAM" id="SSF47413">
    <property type="entry name" value="lambda repressor-like DNA-binding domains"/>
    <property type="match status" value="1"/>
</dbReference>
<evidence type="ECO:0000313" key="4">
    <source>
        <dbReference type="Proteomes" id="UP000056090"/>
    </source>
</evidence>
<dbReference type="Proteomes" id="UP000056090">
    <property type="component" value="Chromosome"/>
</dbReference>
<keyword evidence="4" id="KW-1185">Reference proteome</keyword>
<dbReference type="PANTHER" id="PTHR36924:SF1">
    <property type="entry name" value="ANTITOXIN HIGA-1"/>
    <property type="match status" value="1"/>
</dbReference>
<dbReference type="EMBL" id="CP008849">
    <property type="protein sequence ID" value="AIF98451.1"/>
    <property type="molecule type" value="Genomic_DNA"/>
</dbReference>
<dbReference type="NCBIfam" id="TIGR02607">
    <property type="entry name" value="antidote_HigA"/>
    <property type="match status" value="1"/>
</dbReference>
<evidence type="ECO:0000259" key="2">
    <source>
        <dbReference type="PROSITE" id="PS50943"/>
    </source>
</evidence>
<proteinExistence type="predicted"/>
<dbReference type="AlphaFoldDB" id="A0A075NXZ2"/>
<gene>
    <name evidence="3" type="ORF">EP13_06960</name>
</gene>
<dbReference type="PANTHER" id="PTHR36924">
    <property type="entry name" value="ANTITOXIN HIGA-1"/>
    <property type="match status" value="1"/>
</dbReference>
<dbReference type="PATRIC" id="fig|589873.4.peg.1543"/>
<dbReference type="GO" id="GO:0003677">
    <property type="term" value="F:DNA binding"/>
    <property type="evidence" value="ECO:0007669"/>
    <property type="project" value="UniProtKB-KW"/>
</dbReference>
<evidence type="ECO:0000313" key="3">
    <source>
        <dbReference type="EMBL" id="AIF98451.1"/>
    </source>
</evidence>
<dbReference type="InterPro" id="IPR001387">
    <property type="entry name" value="Cro/C1-type_HTH"/>
</dbReference>